<dbReference type="InParanoid" id="K5W2C5"/>
<organism evidence="1 2">
    <name type="scientific">Phanerochaete carnosa (strain HHB-10118-sp)</name>
    <name type="common">White-rot fungus</name>
    <name type="synonym">Peniophora carnosa</name>
    <dbReference type="NCBI Taxonomy" id="650164"/>
    <lineage>
        <taxon>Eukaryota</taxon>
        <taxon>Fungi</taxon>
        <taxon>Dikarya</taxon>
        <taxon>Basidiomycota</taxon>
        <taxon>Agaricomycotina</taxon>
        <taxon>Agaricomycetes</taxon>
        <taxon>Polyporales</taxon>
        <taxon>Phanerochaetaceae</taxon>
        <taxon>Phanerochaete</taxon>
    </lineage>
</organism>
<dbReference type="Proteomes" id="UP000008370">
    <property type="component" value="Unassembled WGS sequence"/>
</dbReference>
<dbReference type="RefSeq" id="XP_007397759.1">
    <property type="nucleotide sequence ID" value="XM_007397697.1"/>
</dbReference>
<keyword evidence="2" id="KW-1185">Reference proteome</keyword>
<dbReference type="KEGG" id="pco:PHACADRAFT_197485"/>
<dbReference type="AlphaFoldDB" id="K5W2C5"/>
<evidence type="ECO:0000313" key="1">
    <source>
        <dbReference type="EMBL" id="EKM53054.1"/>
    </source>
</evidence>
<dbReference type="EMBL" id="JH930474">
    <property type="protein sequence ID" value="EKM53054.1"/>
    <property type="molecule type" value="Genomic_DNA"/>
</dbReference>
<dbReference type="GeneID" id="18911245"/>
<proteinExistence type="predicted"/>
<gene>
    <name evidence="1" type="ORF">PHACADRAFT_197485</name>
</gene>
<evidence type="ECO:0008006" key="3">
    <source>
        <dbReference type="Google" id="ProtNLM"/>
    </source>
</evidence>
<protein>
    <recommendedName>
        <fullName evidence="3">GAG-pre-integrase domain-containing protein</fullName>
    </recommendedName>
</protein>
<accession>K5W2C5</accession>
<reference evidence="1 2" key="1">
    <citation type="journal article" date="2012" name="BMC Genomics">
        <title>Comparative genomics of the white-rot fungi, Phanerochaete carnosa and P. chrysosporium, to elucidate the genetic basis of the distinct wood types they colonize.</title>
        <authorList>
            <person name="Suzuki H."/>
            <person name="MacDonald J."/>
            <person name="Syed K."/>
            <person name="Salamov A."/>
            <person name="Hori C."/>
            <person name="Aerts A."/>
            <person name="Henrissat B."/>
            <person name="Wiebenga A."/>
            <person name="vanKuyk P.A."/>
            <person name="Barry K."/>
            <person name="Lindquist E."/>
            <person name="LaButti K."/>
            <person name="Lapidus A."/>
            <person name="Lucas S."/>
            <person name="Coutinho P."/>
            <person name="Gong Y."/>
            <person name="Samejima M."/>
            <person name="Mahadevan R."/>
            <person name="Abou-Zaid M."/>
            <person name="de Vries R.P."/>
            <person name="Igarashi K."/>
            <person name="Yadav J.S."/>
            <person name="Grigoriev I.V."/>
            <person name="Master E.R."/>
        </authorList>
    </citation>
    <scope>NUCLEOTIDE SEQUENCE [LARGE SCALE GENOMIC DNA]</scope>
    <source>
        <strain evidence="1 2">HHB-10118-sp</strain>
    </source>
</reference>
<name>K5W2C5_PHACS</name>
<sequence>MTSESQALAVRNTRTWYEWHCTLNYINQGQLQEMQRLGLIDGTVVDAASNLDFDCEICIQAEHSHSPSLPFIDNPSMLEGENFIKTPAVTETALQTQTLAKPFKKPPIAPAPTGRSIAANLPVVHLCTAITVSGTLPNTSTTIQHILYHLEGTTTHGLAYDPGIKGLIGYLDANQAQPLCFISIDISVTHHTSENNAADMFTKVLAHPTHTWQLALVNMSAH</sequence>
<evidence type="ECO:0000313" key="2">
    <source>
        <dbReference type="Proteomes" id="UP000008370"/>
    </source>
</evidence>
<dbReference type="HOGENOM" id="CLU_1245769_0_0_1"/>